<evidence type="ECO:0000313" key="9">
    <source>
        <dbReference type="Proteomes" id="UP000235786"/>
    </source>
</evidence>
<dbReference type="PANTHER" id="PTHR23292">
    <property type="entry name" value="LIPOPOLYSACCHARIDE-INDUCED TUMOR NECROSIS FACTOR-ALPHA FACTOR"/>
    <property type="match status" value="1"/>
</dbReference>
<dbReference type="PANTHER" id="PTHR23292:SF6">
    <property type="entry name" value="FI16602P1-RELATED"/>
    <property type="match status" value="1"/>
</dbReference>
<protein>
    <recommendedName>
        <fullName evidence="7">LITAF domain-containing protein</fullName>
    </recommendedName>
</protein>
<evidence type="ECO:0000259" key="7">
    <source>
        <dbReference type="PROSITE" id="PS51837"/>
    </source>
</evidence>
<dbReference type="InterPro" id="IPR006629">
    <property type="entry name" value="LITAF"/>
</dbReference>
<proteinExistence type="inferred from homology"/>
<dbReference type="STRING" id="1149755.A0A2J6RRB5"/>
<comment type="similarity">
    <text evidence="2">Belongs to the CDIP1/LITAF family.</text>
</comment>
<evidence type="ECO:0000256" key="4">
    <source>
        <dbReference type="ARBA" id="ARBA00022833"/>
    </source>
</evidence>
<feature type="compositionally biased region" description="Low complexity" evidence="6">
    <location>
        <begin position="30"/>
        <end position="61"/>
    </location>
</feature>
<dbReference type="Proteomes" id="UP000235786">
    <property type="component" value="Unassembled WGS sequence"/>
</dbReference>
<keyword evidence="4" id="KW-0862">Zinc</keyword>
<name>A0A2J6RRB5_HYAVF</name>
<accession>A0A2J6RRB5</accession>
<evidence type="ECO:0000256" key="2">
    <source>
        <dbReference type="ARBA" id="ARBA00005975"/>
    </source>
</evidence>
<feature type="region of interest" description="Disordered" evidence="6">
    <location>
        <begin position="1"/>
        <end position="70"/>
    </location>
</feature>
<dbReference type="EMBL" id="KZ613945">
    <property type="protein sequence ID" value="PMD41054.1"/>
    <property type="molecule type" value="Genomic_DNA"/>
</dbReference>
<evidence type="ECO:0000256" key="3">
    <source>
        <dbReference type="ARBA" id="ARBA00022723"/>
    </source>
</evidence>
<feature type="domain" description="LITAF" evidence="7">
    <location>
        <begin position="62"/>
        <end position="143"/>
    </location>
</feature>
<organism evidence="8 9">
    <name type="scientific">Hyaloscypha variabilis (strain UAMH 11265 / GT02V1 / F)</name>
    <name type="common">Meliniomyces variabilis</name>
    <dbReference type="NCBI Taxonomy" id="1149755"/>
    <lineage>
        <taxon>Eukaryota</taxon>
        <taxon>Fungi</taxon>
        <taxon>Dikarya</taxon>
        <taxon>Ascomycota</taxon>
        <taxon>Pezizomycotina</taxon>
        <taxon>Leotiomycetes</taxon>
        <taxon>Helotiales</taxon>
        <taxon>Hyaloscyphaceae</taxon>
        <taxon>Hyaloscypha</taxon>
        <taxon>Hyaloscypha variabilis</taxon>
    </lineage>
</organism>
<dbReference type="InterPro" id="IPR037519">
    <property type="entry name" value="LITAF_fam"/>
</dbReference>
<dbReference type="GO" id="GO:0008270">
    <property type="term" value="F:zinc ion binding"/>
    <property type="evidence" value="ECO:0007669"/>
    <property type="project" value="TreeGrafter"/>
</dbReference>
<dbReference type="GO" id="GO:0016020">
    <property type="term" value="C:membrane"/>
    <property type="evidence" value="ECO:0007669"/>
    <property type="project" value="UniProtKB-SubCell"/>
</dbReference>
<evidence type="ECO:0000313" key="8">
    <source>
        <dbReference type="EMBL" id="PMD41054.1"/>
    </source>
</evidence>
<dbReference type="OrthoDB" id="5599753at2759"/>
<dbReference type="Pfam" id="PF10601">
    <property type="entry name" value="zf-LITAF-like"/>
    <property type="match status" value="1"/>
</dbReference>
<evidence type="ECO:0000256" key="5">
    <source>
        <dbReference type="ARBA" id="ARBA00023136"/>
    </source>
</evidence>
<keyword evidence="5" id="KW-0472">Membrane</keyword>
<sequence length="155" mass="17317">MASPQYTSEQQPQYTGEQQPQYGAQQPGMQPIQEKQQYQQQQQSFPQQQIPQQQPQQPLPQNNFASAMPLQSLQQGPAPVDCPMCRVRQMTRVEFVSGGTTHLVALLCCLGLCCGCIPYLTTWFKDVEHKCGNCGALLAVWHRSGRTEVLAHATV</sequence>
<reference evidence="8 9" key="1">
    <citation type="submission" date="2016-04" db="EMBL/GenBank/DDBJ databases">
        <title>A degradative enzymes factory behind the ericoid mycorrhizal symbiosis.</title>
        <authorList>
            <consortium name="DOE Joint Genome Institute"/>
            <person name="Martino E."/>
            <person name="Morin E."/>
            <person name="Grelet G."/>
            <person name="Kuo A."/>
            <person name="Kohler A."/>
            <person name="Daghino S."/>
            <person name="Barry K."/>
            <person name="Choi C."/>
            <person name="Cichocki N."/>
            <person name="Clum A."/>
            <person name="Copeland A."/>
            <person name="Hainaut M."/>
            <person name="Haridas S."/>
            <person name="Labutti K."/>
            <person name="Lindquist E."/>
            <person name="Lipzen A."/>
            <person name="Khouja H.-R."/>
            <person name="Murat C."/>
            <person name="Ohm R."/>
            <person name="Olson A."/>
            <person name="Spatafora J."/>
            <person name="Veneault-Fourrey C."/>
            <person name="Henrissat B."/>
            <person name="Grigoriev I."/>
            <person name="Martin F."/>
            <person name="Perotto S."/>
        </authorList>
    </citation>
    <scope>NUCLEOTIDE SEQUENCE [LARGE SCALE GENOMIC DNA]</scope>
    <source>
        <strain evidence="8 9">F</strain>
    </source>
</reference>
<evidence type="ECO:0000256" key="6">
    <source>
        <dbReference type="SAM" id="MobiDB-lite"/>
    </source>
</evidence>
<comment type="subcellular location">
    <subcellularLocation>
        <location evidence="1">Membrane</location>
        <topology evidence="1">Peripheral membrane protein</topology>
    </subcellularLocation>
</comment>
<evidence type="ECO:0000256" key="1">
    <source>
        <dbReference type="ARBA" id="ARBA00004170"/>
    </source>
</evidence>
<keyword evidence="3" id="KW-0479">Metal-binding</keyword>
<gene>
    <name evidence="8" type="ORF">L207DRAFT_512438</name>
</gene>
<feature type="compositionally biased region" description="Low complexity" evidence="6">
    <location>
        <begin position="9"/>
        <end position="23"/>
    </location>
</feature>
<dbReference type="SMART" id="SM00714">
    <property type="entry name" value="LITAF"/>
    <property type="match status" value="1"/>
</dbReference>
<dbReference type="PROSITE" id="PS51837">
    <property type="entry name" value="LITAF"/>
    <property type="match status" value="1"/>
</dbReference>
<dbReference type="AlphaFoldDB" id="A0A2J6RRB5"/>
<keyword evidence="9" id="KW-1185">Reference proteome</keyword>